<dbReference type="KEGG" id="phb:HYN04_03575"/>
<dbReference type="Pfam" id="PF13743">
    <property type="entry name" value="Thioredoxin_5"/>
    <property type="match status" value="1"/>
</dbReference>
<organism evidence="1 2">
    <name type="scientific">Phenylobacterium parvum</name>
    <dbReference type="NCBI Taxonomy" id="2201350"/>
    <lineage>
        <taxon>Bacteria</taxon>
        <taxon>Pseudomonadati</taxon>
        <taxon>Pseudomonadota</taxon>
        <taxon>Alphaproteobacteria</taxon>
        <taxon>Caulobacterales</taxon>
        <taxon>Caulobacteraceae</taxon>
        <taxon>Phenylobacterium</taxon>
    </lineage>
</organism>
<dbReference type="Gene3D" id="1.10.472.60">
    <property type="entry name" value="putative protein disulfide isomerase domain"/>
    <property type="match status" value="1"/>
</dbReference>
<reference evidence="2" key="1">
    <citation type="submission" date="2018-05" db="EMBL/GenBank/DDBJ databases">
        <title>Genome sequencing of Phenylobacterium sp. HYN0004.</title>
        <authorList>
            <person name="Yi H."/>
            <person name="Baek C."/>
        </authorList>
    </citation>
    <scope>NUCLEOTIDE SEQUENCE [LARGE SCALE GENOMIC DNA]</scope>
    <source>
        <strain evidence="2">HYN0004</strain>
    </source>
</reference>
<keyword evidence="1" id="KW-0413">Isomerase</keyword>
<evidence type="ECO:0000313" key="1">
    <source>
        <dbReference type="EMBL" id="AWM76914.1"/>
    </source>
</evidence>
<dbReference type="AlphaFoldDB" id="A0A2Z3I0H8"/>
<dbReference type="PANTHER" id="PTHR13887">
    <property type="entry name" value="GLUTATHIONE S-TRANSFERASE KAPPA"/>
    <property type="match status" value="1"/>
</dbReference>
<dbReference type="RefSeq" id="WP_110449483.1">
    <property type="nucleotide sequence ID" value="NZ_CP029479.1"/>
</dbReference>
<dbReference type="PANTHER" id="PTHR13887:SF54">
    <property type="entry name" value="DSBA FAMILY PROTEIN"/>
    <property type="match status" value="1"/>
</dbReference>
<dbReference type="Proteomes" id="UP000247763">
    <property type="component" value="Chromosome"/>
</dbReference>
<protein>
    <submittedName>
        <fullName evidence="1">Protein-disulfide isomerase</fullName>
    </submittedName>
</protein>
<dbReference type="Gene3D" id="3.40.30.10">
    <property type="entry name" value="Glutaredoxin"/>
    <property type="match status" value="1"/>
</dbReference>
<dbReference type="EMBL" id="CP029479">
    <property type="protein sequence ID" value="AWM76914.1"/>
    <property type="molecule type" value="Genomic_DNA"/>
</dbReference>
<dbReference type="InterPro" id="IPR036249">
    <property type="entry name" value="Thioredoxin-like_sf"/>
</dbReference>
<sequence>MTAPHLIYFADPMCSWCYGFSPVMEDIRRTFGRALPVRLVMGGLRPGTETPMTPEARDSLRGHWTHITEATGLPFGRAVLDEPGFLYDTDPAARAVVRVRRDNPEGAIAYLGRLQRAFYAEDRNITRPEVLAELAAGYGVAPDAFLADFDTDDLKHETWADYGVSQRAGVTGFPTLVAGPGAEGTYGVVTRGYNPGDQVVAILKAWLEGPPANG</sequence>
<evidence type="ECO:0000313" key="2">
    <source>
        <dbReference type="Proteomes" id="UP000247763"/>
    </source>
</evidence>
<dbReference type="SUPFAM" id="SSF52833">
    <property type="entry name" value="Thioredoxin-like"/>
    <property type="match status" value="1"/>
</dbReference>
<dbReference type="GO" id="GO:0016853">
    <property type="term" value="F:isomerase activity"/>
    <property type="evidence" value="ECO:0007669"/>
    <property type="project" value="UniProtKB-KW"/>
</dbReference>
<accession>A0A2Z3I0H8</accession>
<name>A0A2Z3I0H8_9CAUL</name>
<proteinExistence type="predicted"/>
<gene>
    <name evidence="1" type="ORF">HYN04_03575</name>
</gene>
<dbReference type="OrthoDB" id="9813770at2"/>
<dbReference type="CDD" id="cd03025">
    <property type="entry name" value="DsbA_FrnE_like"/>
    <property type="match status" value="1"/>
</dbReference>
<keyword evidence="2" id="KW-1185">Reference proteome</keyword>